<organism evidence="2">
    <name type="scientific">hydrothermal vent metagenome</name>
    <dbReference type="NCBI Taxonomy" id="652676"/>
    <lineage>
        <taxon>unclassified sequences</taxon>
        <taxon>metagenomes</taxon>
        <taxon>ecological metagenomes</taxon>
    </lineage>
</organism>
<accession>A0A3B0TVS2</accession>
<dbReference type="Pfam" id="PF00132">
    <property type="entry name" value="Hexapep"/>
    <property type="match status" value="2"/>
</dbReference>
<dbReference type="PROSITE" id="PS00101">
    <property type="entry name" value="HEXAPEP_TRANSFERASES"/>
    <property type="match status" value="1"/>
</dbReference>
<sequence>MARGGKYFFAFYLPGGEKINMDTNFIHPTSIVDEGAVIGEGTKIWHFCHVMFQSSIGKNCILGQNVFVGANVTLGNNIKVQNNVSIYSGVVCEDDVFLGPSMVFTNVINPRSKVERKNELKKTLVRQGASIGANATIICGVAIGRYAFVGAGSVVSNDVPDYALVIGNPARHTGWMSEQGAKLQFNEQGFATCELSKEKYRLNNGVVEKVLP</sequence>
<dbReference type="CDD" id="cd03358">
    <property type="entry name" value="LbH_WxcM_N_like"/>
    <property type="match status" value="1"/>
</dbReference>
<evidence type="ECO:0000313" key="2">
    <source>
        <dbReference type="EMBL" id="VAW12694.1"/>
    </source>
</evidence>
<dbReference type="Gene3D" id="2.160.10.10">
    <property type="entry name" value="Hexapeptide repeat proteins"/>
    <property type="match status" value="1"/>
</dbReference>
<keyword evidence="2" id="KW-0012">Acyltransferase</keyword>
<dbReference type="AlphaFoldDB" id="A0A3B0TVS2"/>
<dbReference type="PANTHER" id="PTHR43300:SF4">
    <property type="entry name" value="ACYL-[ACYL-CARRIER-PROTEIN]--UDP-N-ACETYLGLUCOSAMINE O-ACYLTRANSFERASE"/>
    <property type="match status" value="1"/>
</dbReference>
<dbReference type="EMBL" id="UOEP01000007">
    <property type="protein sequence ID" value="VAW12694.1"/>
    <property type="molecule type" value="Genomic_DNA"/>
</dbReference>
<dbReference type="PANTHER" id="PTHR43300">
    <property type="entry name" value="ACETYLTRANSFERASE"/>
    <property type="match status" value="1"/>
</dbReference>
<gene>
    <name evidence="2" type="ORF">MNBD_BACTEROID01-462</name>
</gene>
<proteinExistence type="predicted"/>
<dbReference type="InterPro" id="IPR050179">
    <property type="entry name" value="Trans_hexapeptide_repeat"/>
</dbReference>
<reference evidence="2" key="1">
    <citation type="submission" date="2018-06" db="EMBL/GenBank/DDBJ databases">
        <authorList>
            <person name="Zhirakovskaya E."/>
        </authorList>
    </citation>
    <scope>NUCLEOTIDE SEQUENCE</scope>
</reference>
<dbReference type="SUPFAM" id="SSF51161">
    <property type="entry name" value="Trimeric LpxA-like enzymes"/>
    <property type="match status" value="1"/>
</dbReference>
<dbReference type="InterPro" id="IPR018357">
    <property type="entry name" value="Hexapep_transf_CS"/>
</dbReference>
<dbReference type="EC" id="2.3.1.201" evidence="2"/>
<dbReference type="Gene3D" id="2.20.70.110">
    <property type="match status" value="1"/>
</dbReference>
<protein>
    <submittedName>
        <fullName evidence="2">UDP-2-acetamido-3-amino-2,3-dideoxy-D-glucuronic acid acetyltransferase</fullName>
        <ecNumber evidence="2">2.3.1.201</ecNumber>
    </submittedName>
</protein>
<evidence type="ECO:0000256" key="1">
    <source>
        <dbReference type="ARBA" id="ARBA00022679"/>
    </source>
</evidence>
<dbReference type="InterPro" id="IPR001451">
    <property type="entry name" value="Hexapep"/>
</dbReference>
<name>A0A3B0TVS2_9ZZZZ</name>
<dbReference type="InterPro" id="IPR011004">
    <property type="entry name" value="Trimer_LpxA-like_sf"/>
</dbReference>
<keyword evidence="1 2" id="KW-0808">Transferase</keyword>
<dbReference type="GO" id="GO:0016746">
    <property type="term" value="F:acyltransferase activity"/>
    <property type="evidence" value="ECO:0007669"/>
    <property type="project" value="UniProtKB-KW"/>
</dbReference>